<gene>
    <name evidence="1" type="ORF">GCM10011607_11860</name>
</gene>
<protein>
    <submittedName>
        <fullName evidence="1">Uncharacterized protein</fullName>
    </submittedName>
</protein>
<dbReference type="RefSeq" id="WP_188737972.1">
    <property type="nucleotide sequence ID" value="NZ_BMII01000008.1"/>
</dbReference>
<comment type="caution">
    <text evidence="1">The sequence shown here is derived from an EMBL/GenBank/DDBJ whole genome shotgun (WGS) entry which is preliminary data.</text>
</comment>
<keyword evidence="2" id="KW-1185">Reference proteome</keyword>
<accession>A0ABQ1IXM9</accession>
<evidence type="ECO:0000313" key="2">
    <source>
        <dbReference type="Proteomes" id="UP000617555"/>
    </source>
</evidence>
<proteinExistence type="predicted"/>
<dbReference type="EMBL" id="BMII01000008">
    <property type="protein sequence ID" value="GGB52987.1"/>
    <property type="molecule type" value="Genomic_DNA"/>
</dbReference>
<dbReference type="Proteomes" id="UP000617555">
    <property type="component" value="Unassembled WGS sequence"/>
</dbReference>
<sequence length="191" mass="21384">MNQSFTLKCDNDELGDVEGYVVNNTGLGLALHFDGYSDHCSADNTGIPVYLEKYEGELRVLVYADINQEEPTHVISLEGAHVTKRNESVEPTAVTTESPVAAYFKASQVQRIIDINMTDFFDYDVTDEVSEWAWIEQYASYDFRGNGESGINDYILNLANDFDDIPGGFLAELIETARANNVHYILFNQGC</sequence>
<name>A0ABQ1IXM9_9GAMM</name>
<reference evidence="2" key="1">
    <citation type="journal article" date="2019" name="Int. J. Syst. Evol. Microbiol.">
        <title>The Global Catalogue of Microorganisms (GCM) 10K type strain sequencing project: providing services to taxonomists for standard genome sequencing and annotation.</title>
        <authorList>
            <consortium name="The Broad Institute Genomics Platform"/>
            <consortium name="The Broad Institute Genome Sequencing Center for Infectious Disease"/>
            <person name="Wu L."/>
            <person name="Ma J."/>
        </authorList>
    </citation>
    <scope>NUCLEOTIDE SEQUENCE [LARGE SCALE GENOMIC DNA]</scope>
    <source>
        <strain evidence="2">CGMCC 1.15339</strain>
    </source>
</reference>
<evidence type="ECO:0000313" key="1">
    <source>
        <dbReference type="EMBL" id="GGB52987.1"/>
    </source>
</evidence>
<organism evidence="1 2">
    <name type="scientific">Shewanella inventionis</name>
    <dbReference type="NCBI Taxonomy" id="1738770"/>
    <lineage>
        <taxon>Bacteria</taxon>
        <taxon>Pseudomonadati</taxon>
        <taxon>Pseudomonadota</taxon>
        <taxon>Gammaproteobacteria</taxon>
        <taxon>Alteromonadales</taxon>
        <taxon>Shewanellaceae</taxon>
        <taxon>Shewanella</taxon>
    </lineage>
</organism>